<keyword evidence="2" id="KW-1133">Transmembrane helix</keyword>
<gene>
    <name evidence="3" type="ORF">JEU22_03740</name>
</gene>
<feature type="compositionally biased region" description="Low complexity" evidence="1">
    <location>
        <begin position="25"/>
        <end position="34"/>
    </location>
</feature>
<accession>A0A8I1ECI7</accession>
<comment type="caution">
    <text evidence="3">The sequence shown here is derived from an EMBL/GenBank/DDBJ whole genome shotgun (WGS) entry which is preliminary data.</text>
</comment>
<evidence type="ECO:0000256" key="2">
    <source>
        <dbReference type="SAM" id="Phobius"/>
    </source>
</evidence>
<dbReference type="EMBL" id="JAEHTE010000002">
    <property type="protein sequence ID" value="MBI6883016.1"/>
    <property type="molecule type" value="Genomic_DNA"/>
</dbReference>
<proteinExistence type="predicted"/>
<dbReference type="AlphaFoldDB" id="A0A8I1ECI7"/>
<sequence>MNNNDTGFTDPFANMDDGFGDDDLGYGLDDGLSDPNNQNQNFGEELPPLDTSADFDEYGDPIVHTAPQNQFDGGENAGHSDSGYVEQPAAAQASKPEASKPFLKTPIGMIAAAAGAVVLVGVVGAVVSSLGGSDETLTEALPQAPEPIAPVAGDPNYNANTLPTQSGAAVPVPVEQKPAAPIAQQEPTLQAQSVPVVEHVGGSTLQNQMHSRGLDESPTIDTSDEVARLKAALTHQREETAELKSAIATLNQGLAKLSAYAEKDHAEQSEIKGQLEELSKRIDEAPKVADKSAAESAVTLPSSKAAVTVNVDGQKAMIKPANEGANPNAPGRYRLPGLKVIEVTESGKMAVVTKTSNGRTYTMFKGERLGTPRGSMTVTEIKDGGFLILVGDIYYIDKVAEDKPDAPPVKPVAKSEKPVKRIVSTPVRQKERAPAQATSYTLNAVYDSGTSFGLVNSAGDFKSYRVGDELPGAGRITGLDENGNLRAGDKVIKSLY</sequence>
<name>A0A8I1ECI7_PSEPU</name>
<reference evidence="3" key="1">
    <citation type="submission" date="2020-12" db="EMBL/GenBank/DDBJ databases">
        <title>Enhanced detection system for hospital associated transmission using whole genome sequencing surveillance.</title>
        <authorList>
            <person name="Harrison L.H."/>
            <person name="Van Tyne D."/>
            <person name="Marsh J.W."/>
            <person name="Griffith M.P."/>
            <person name="Snyder D.J."/>
            <person name="Cooper V.S."/>
            <person name="Mustapha M."/>
        </authorList>
    </citation>
    <scope>NUCLEOTIDE SEQUENCE</scope>
    <source>
        <strain evidence="3">PSB00042</strain>
    </source>
</reference>
<keyword evidence="2" id="KW-0472">Membrane</keyword>
<organism evidence="3 4">
    <name type="scientific">Pseudomonas putida</name>
    <name type="common">Arthrobacter siderocapsulatus</name>
    <dbReference type="NCBI Taxonomy" id="303"/>
    <lineage>
        <taxon>Bacteria</taxon>
        <taxon>Pseudomonadati</taxon>
        <taxon>Pseudomonadota</taxon>
        <taxon>Gammaproteobacteria</taxon>
        <taxon>Pseudomonadales</taxon>
        <taxon>Pseudomonadaceae</taxon>
        <taxon>Pseudomonas</taxon>
    </lineage>
</organism>
<dbReference type="Proteomes" id="UP000637061">
    <property type="component" value="Unassembled WGS sequence"/>
</dbReference>
<keyword evidence="2" id="KW-0812">Transmembrane</keyword>
<feature type="region of interest" description="Disordered" evidence="1">
    <location>
        <begin position="1"/>
        <end position="97"/>
    </location>
</feature>
<feature type="transmembrane region" description="Helical" evidence="2">
    <location>
        <begin position="107"/>
        <end position="127"/>
    </location>
</feature>
<evidence type="ECO:0000313" key="4">
    <source>
        <dbReference type="Proteomes" id="UP000637061"/>
    </source>
</evidence>
<dbReference type="RefSeq" id="WP_198746632.1">
    <property type="nucleotide sequence ID" value="NZ_JAEHTE010000002.1"/>
</dbReference>
<evidence type="ECO:0000313" key="3">
    <source>
        <dbReference type="EMBL" id="MBI6883016.1"/>
    </source>
</evidence>
<protein>
    <submittedName>
        <fullName evidence="3">Uncharacterized protein</fullName>
    </submittedName>
</protein>
<evidence type="ECO:0000256" key="1">
    <source>
        <dbReference type="SAM" id="MobiDB-lite"/>
    </source>
</evidence>